<dbReference type="GeneID" id="70191427"/>
<comment type="caution">
    <text evidence="2">The sequence shown here is derived from an EMBL/GenBank/DDBJ whole genome shotgun (WGS) entry which is preliminary data.</text>
</comment>
<sequence>MASSPLFLKPWTEHFNPFDAIGFTSITLLPPSQAAFDEACLAAYVASNARILERAGIEVEKLPYSRTQIDQAVDFTKSGDDDDSGALDRLREAKTRLFSRRYLCWHQPEEAAHRMLIPKAKVTRTGRVARQQLQASTETHETADRGLSGPKVSHRAPQNARAQRIPDTKLGSAARPVVRTAPFQLPPPTAQPVIAHETSTAQSRLNHSKSGRTNRSSVNLRSSSQPATLLASQSSSSTTQKKSRTNYQKVSVRDATPDAVDSGYSSGLSPLRGKNEPVMRSPSPPSSPVPLRRSPPVSTSKSLFEQWKSMTSDNLPTQGGQRKTQRHAGRTTSTRKEQPVRCEPYKQARRLPGPQ</sequence>
<evidence type="ECO:0000313" key="3">
    <source>
        <dbReference type="Proteomes" id="UP000756346"/>
    </source>
</evidence>
<feature type="region of interest" description="Disordered" evidence="1">
    <location>
        <begin position="199"/>
        <end position="355"/>
    </location>
</feature>
<keyword evidence="3" id="KW-1185">Reference proteome</keyword>
<feature type="compositionally biased region" description="Basic and acidic residues" evidence="1">
    <location>
        <begin position="334"/>
        <end position="346"/>
    </location>
</feature>
<feature type="region of interest" description="Disordered" evidence="1">
    <location>
        <begin position="125"/>
        <end position="172"/>
    </location>
</feature>
<reference evidence="2" key="1">
    <citation type="journal article" date="2021" name="Nat. Commun.">
        <title>Genetic determinants of endophytism in the Arabidopsis root mycobiome.</title>
        <authorList>
            <person name="Mesny F."/>
            <person name="Miyauchi S."/>
            <person name="Thiergart T."/>
            <person name="Pickel B."/>
            <person name="Atanasova L."/>
            <person name="Karlsson M."/>
            <person name="Huettel B."/>
            <person name="Barry K.W."/>
            <person name="Haridas S."/>
            <person name="Chen C."/>
            <person name="Bauer D."/>
            <person name="Andreopoulos W."/>
            <person name="Pangilinan J."/>
            <person name="LaButti K."/>
            <person name="Riley R."/>
            <person name="Lipzen A."/>
            <person name="Clum A."/>
            <person name="Drula E."/>
            <person name="Henrissat B."/>
            <person name="Kohler A."/>
            <person name="Grigoriev I.V."/>
            <person name="Martin F.M."/>
            <person name="Hacquard S."/>
        </authorList>
    </citation>
    <scope>NUCLEOTIDE SEQUENCE</scope>
    <source>
        <strain evidence="2">MPI-CAGE-CH-0230</strain>
    </source>
</reference>
<feature type="compositionally biased region" description="Low complexity" evidence="1">
    <location>
        <begin position="222"/>
        <end position="240"/>
    </location>
</feature>
<evidence type="ECO:0000256" key="1">
    <source>
        <dbReference type="SAM" id="MobiDB-lite"/>
    </source>
</evidence>
<accession>A0A9P9BQ70</accession>
<protein>
    <submittedName>
        <fullName evidence="2">Uncharacterized protein</fullName>
    </submittedName>
</protein>
<feature type="compositionally biased region" description="Polar residues" evidence="1">
    <location>
        <begin position="308"/>
        <end position="322"/>
    </location>
</feature>
<proteinExistence type="predicted"/>
<organism evidence="2 3">
    <name type="scientific">Microdochium trichocladiopsis</name>
    <dbReference type="NCBI Taxonomy" id="1682393"/>
    <lineage>
        <taxon>Eukaryota</taxon>
        <taxon>Fungi</taxon>
        <taxon>Dikarya</taxon>
        <taxon>Ascomycota</taxon>
        <taxon>Pezizomycotina</taxon>
        <taxon>Sordariomycetes</taxon>
        <taxon>Xylariomycetidae</taxon>
        <taxon>Xylariales</taxon>
        <taxon>Microdochiaceae</taxon>
        <taxon>Microdochium</taxon>
    </lineage>
</organism>
<dbReference type="EMBL" id="JAGTJQ010000005">
    <property type="protein sequence ID" value="KAH7030632.1"/>
    <property type="molecule type" value="Genomic_DNA"/>
</dbReference>
<feature type="compositionally biased region" description="Low complexity" evidence="1">
    <location>
        <begin position="289"/>
        <end position="300"/>
    </location>
</feature>
<name>A0A9P9BQ70_9PEZI</name>
<dbReference type="Proteomes" id="UP000756346">
    <property type="component" value="Unassembled WGS sequence"/>
</dbReference>
<dbReference type="AlphaFoldDB" id="A0A9P9BQ70"/>
<gene>
    <name evidence="2" type="ORF">B0I36DRAFT_408766</name>
</gene>
<dbReference type="RefSeq" id="XP_046012312.1">
    <property type="nucleotide sequence ID" value="XM_046161881.1"/>
</dbReference>
<evidence type="ECO:0000313" key="2">
    <source>
        <dbReference type="EMBL" id="KAH7030632.1"/>
    </source>
</evidence>